<gene>
    <name evidence="4" type="ORF">DDE84_08025</name>
</gene>
<keyword evidence="2" id="KW-0472">Membrane</keyword>
<dbReference type="AlphaFoldDB" id="A0A5N6S2G8"/>
<evidence type="ECO:0000259" key="3">
    <source>
        <dbReference type="Pfam" id="PF07510"/>
    </source>
</evidence>
<feature type="domain" description="GmrSD restriction endonucleases C-terminal" evidence="3">
    <location>
        <begin position="124"/>
        <end position="260"/>
    </location>
</feature>
<accession>A0A5N6S2G8</accession>
<keyword evidence="2" id="KW-1133">Transmembrane helix</keyword>
<keyword evidence="4" id="KW-0255">Endonuclease</keyword>
<dbReference type="RefSeq" id="WP_152581188.1">
    <property type="nucleotide sequence ID" value="NZ_QDAG01000008.1"/>
</dbReference>
<keyword evidence="5" id="KW-1185">Reference proteome</keyword>
<dbReference type="EMBL" id="QDAG01000008">
    <property type="protein sequence ID" value="KAE8127427.1"/>
    <property type="molecule type" value="Genomic_DNA"/>
</dbReference>
<organism evidence="4 5">
    <name type="scientific">Bifidobacterium tibiigranuli</name>
    <dbReference type="NCBI Taxonomy" id="2172043"/>
    <lineage>
        <taxon>Bacteria</taxon>
        <taxon>Bacillati</taxon>
        <taxon>Actinomycetota</taxon>
        <taxon>Actinomycetes</taxon>
        <taxon>Bifidobacteriales</taxon>
        <taxon>Bifidobacteriaceae</taxon>
        <taxon>Bifidobacterium</taxon>
    </lineage>
</organism>
<feature type="region of interest" description="Disordered" evidence="1">
    <location>
        <begin position="1"/>
        <end position="36"/>
    </location>
</feature>
<dbReference type="PANTHER" id="PTHR24094:SF15">
    <property type="entry name" value="AMP-DEPENDENT SYNTHETASE_LIGASE DOMAIN-CONTAINING PROTEIN-RELATED"/>
    <property type="match status" value="1"/>
</dbReference>
<evidence type="ECO:0000256" key="1">
    <source>
        <dbReference type="SAM" id="MobiDB-lite"/>
    </source>
</evidence>
<evidence type="ECO:0000313" key="5">
    <source>
        <dbReference type="Proteomes" id="UP000325415"/>
    </source>
</evidence>
<sequence length="274" mass="29798">MTQHPRNPNLPNRHNRPNRSRNQEAANGAPRDAHFTKRRFNASSPLERLLILLVVAVVVGITIGVVLPKISQPVGQLTGEYTASGPAADALDALSVNDNPKTSSYQRDAFGYNQTDTDGNGCDVREDVLSRDLTEVRYTYAGGCKVKSGVLQDPYTGKTIHFVRGAKTSAAVQIDHVVALENAWQSGASAWDTAKRYRFGNDMLNLLAVDGPANQEKGSASAAYWLPTNGAFRCQYVARQIGVKTKYGLSITSKEKRAMQSVLHACPAQKLPQS</sequence>
<dbReference type="InterPro" id="IPR011089">
    <property type="entry name" value="GmrSD_C"/>
</dbReference>
<name>A0A5N6S2G8_9BIFI</name>
<dbReference type="Proteomes" id="UP000325415">
    <property type="component" value="Unassembled WGS sequence"/>
</dbReference>
<protein>
    <submittedName>
        <fullName evidence="4">HNH endonuclease</fullName>
    </submittedName>
</protein>
<keyword evidence="4" id="KW-0378">Hydrolase</keyword>
<keyword evidence="4" id="KW-0540">Nuclease</keyword>
<dbReference type="GO" id="GO:0004519">
    <property type="term" value="F:endonuclease activity"/>
    <property type="evidence" value="ECO:0007669"/>
    <property type="project" value="UniProtKB-KW"/>
</dbReference>
<evidence type="ECO:0000256" key="2">
    <source>
        <dbReference type="SAM" id="Phobius"/>
    </source>
</evidence>
<dbReference type="Pfam" id="PF07510">
    <property type="entry name" value="GmrSD_C"/>
    <property type="match status" value="1"/>
</dbReference>
<keyword evidence="2" id="KW-0812">Transmembrane</keyword>
<reference evidence="4 5" key="1">
    <citation type="submission" date="2018-04" db="EMBL/GenBank/DDBJ databases">
        <authorList>
            <person name="Eckel V.P."/>
            <person name="Vogel R.F."/>
        </authorList>
    </citation>
    <scope>NUCLEOTIDE SEQUENCE [LARGE SCALE GENOMIC DNA]</scope>
    <source>
        <strain evidence="5">TMW 2.1764</strain>
    </source>
</reference>
<proteinExistence type="predicted"/>
<dbReference type="GeneID" id="78127627"/>
<comment type="caution">
    <text evidence="4">The sequence shown here is derived from an EMBL/GenBank/DDBJ whole genome shotgun (WGS) entry which is preliminary data.</text>
</comment>
<dbReference type="PANTHER" id="PTHR24094">
    <property type="entry name" value="SECRETED PROTEIN"/>
    <property type="match status" value="1"/>
</dbReference>
<feature type="compositionally biased region" description="Low complexity" evidence="1">
    <location>
        <begin position="1"/>
        <end position="12"/>
    </location>
</feature>
<dbReference type="OrthoDB" id="5196645at2"/>
<feature type="transmembrane region" description="Helical" evidence="2">
    <location>
        <begin position="49"/>
        <end position="67"/>
    </location>
</feature>
<evidence type="ECO:0000313" key="4">
    <source>
        <dbReference type="EMBL" id="KAE8127427.1"/>
    </source>
</evidence>